<proteinExistence type="predicted"/>
<evidence type="ECO:0000313" key="2">
    <source>
        <dbReference type="Proteomes" id="UP001434883"/>
    </source>
</evidence>
<keyword evidence="2" id="KW-1185">Reference proteome</keyword>
<dbReference type="Proteomes" id="UP001434883">
    <property type="component" value="Unassembled WGS sequence"/>
</dbReference>
<sequence length="124" mass="14278">MPRVVMKRNKCTQRIENLKTKYTMKPFCLISVGIKVLFVIYNKQHMAAGQEGILQGSAIVFRHIRHSLMFNSLEPPSLLILHILLGWRNKQTLNVSQFTVLGHLLAKWRAKEQVGDEKLGMHLT</sequence>
<gene>
    <name evidence="1" type="ORF">XENOCAPTIV_013811</name>
</gene>
<evidence type="ECO:0000313" key="1">
    <source>
        <dbReference type="EMBL" id="MEQ2216291.1"/>
    </source>
</evidence>
<reference evidence="1 2" key="1">
    <citation type="submission" date="2021-06" db="EMBL/GenBank/DDBJ databases">
        <authorList>
            <person name="Palmer J.M."/>
        </authorList>
    </citation>
    <scope>NUCLEOTIDE SEQUENCE [LARGE SCALE GENOMIC DNA]</scope>
    <source>
        <strain evidence="1 2">XC_2019</strain>
        <tissue evidence="1">Muscle</tissue>
    </source>
</reference>
<accession>A0ABV0S8U2</accession>
<organism evidence="1 2">
    <name type="scientific">Xenoophorus captivus</name>
    <dbReference type="NCBI Taxonomy" id="1517983"/>
    <lineage>
        <taxon>Eukaryota</taxon>
        <taxon>Metazoa</taxon>
        <taxon>Chordata</taxon>
        <taxon>Craniata</taxon>
        <taxon>Vertebrata</taxon>
        <taxon>Euteleostomi</taxon>
        <taxon>Actinopterygii</taxon>
        <taxon>Neopterygii</taxon>
        <taxon>Teleostei</taxon>
        <taxon>Neoteleostei</taxon>
        <taxon>Acanthomorphata</taxon>
        <taxon>Ovalentaria</taxon>
        <taxon>Atherinomorphae</taxon>
        <taxon>Cyprinodontiformes</taxon>
        <taxon>Goodeidae</taxon>
        <taxon>Xenoophorus</taxon>
    </lineage>
</organism>
<dbReference type="EMBL" id="JAHRIN010070091">
    <property type="protein sequence ID" value="MEQ2216291.1"/>
    <property type="molecule type" value="Genomic_DNA"/>
</dbReference>
<name>A0ABV0S8U2_9TELE</name>
<comment type="caution">
    <text evidence="1">The sequence shown here is derived from an EMBL/GenBank/DDBJ whole genome shotgun (WGS) entry which is preliminary data.</text>
</comment>
<protein>
    <submittedName>
        <fullName evidence="1">Uncharacterized protein</fullName>
    </submittedName>
</protein>